<sequence>MQRLDHTSYSLRTIAVRHDNTPQNHNIWHYHEELEFIHIKRGKGTFFVGDCIQQFSDNFTILIGSKTPHYWLFDEEYLYSDSPRLADIHVVHFKPDFLGSDFLGLPEAAGVKQVYRLAKRTILFPPNDPYLISFFENLPAQKPTKRLIMLLDILDYAASMPAPITLVSHNYTNPQQQGDYLRMNKILDYIRLHYRSKMQLDEISQIAGMTPNSFCRYFKQRTGKSLIAFVNELRIGYACKLLSDGSAPVKEICFECGFHNFVSFHKIFKSITGSTPAAYRESIS</sequence>
<keyword evidence="3" id="KW-0804">Transcription</keyword>
<organism evidence="5 6">
    <name type="scientific">Sphingobacterium haloxyli</name>
    <dbReference type="NCBI Taxonomy" id="2100533"/>
    <lineage>
        <taxon>Bacteria</taxon>
        <taxon>Pseudomonadati</taxon>
        <taxon>Bacteroidota</taxon>
        <taxon>Sphingobacteriia</taxon>
        <taxon>Sphingobacteriales</taxon>
        <taxon>Sphingobacteriaceae</taxon>
        <taxon>Sphingobacterium</taxon>
    </lineage>
</organism>
<dbReference type="InterPro" id="IPR011051">
    <property type="entry name" value="RmlC_Cupin_sf"/>
</dbReference>
<dbReference type="Gene3D" id="2.60.120.10">
    <property type="entry name" value="Jelly Rolls"/>
    <property type="match status" value="1"/>
</dbReference>
<evidence type="ECO:0000256" key="2">
    <source>
        <dbReference type="ARBA" id="ARBA00023125"/>
    </source>
</evidence>
<dbReference type="SMART" id="SM00342">
    <property type="entry name" value="HTH_ARAC"/>
    <property type="match status" value="1"/>
</dbReference>
<evidence type="ECO:0000256" key="3">
    <source>
        <dbReference type="ARBA" id="ARBA00023163"/>
    </source>
</evidence>
<evidence type="ECO:0000313" key="6">
    <source>
        <dbReference type="Proteomes" id="UP000239711"/>
    </source>
</evidence>
<dbReference type="GO" id="GO:0043565">
    <property type="term" value="F:sequence-specific DNA binding"/>
    <property type="evidence" value="ECO:0007669"/>
    <property type="project" value="InterPro"/>
</dbReference>
<keyword evidence="2" id="KW-0238">DNA-binding</keyword>
<dbReference type="Pfam" id="PF12833">
    <property type="entry name" value="HTH_18"/>
    <property type="match status" value="1"/>
</dbReference>
<dbReference type="Proteomes" id="UP000239711">
    <property type="component" value="Unassembled WGS sequence"/>
</dbReference>
<keyword evidence="6" id="KW-1185">Reference proteome</keyword>
<dbReference type="PROSITE" id="PS00041">
    <property type="entry name" value="HTH_ARAC_FAMILY_1"/>
    <property type="match status" value="1"/>
</dbReference>
<dbReference type="Gene3D" id="1.10.10.60">
    <property type="entry name" value="Homeodomain-like"/>
    <property type="match status" value="2"/>
</dbReference>
<gene>
    <name evidence="5" type="ORF">C5745_15995</name>
</gene>
<dbReference type="SUPFAM" id="SSF51182">
    <property type="entry name" value="RmlC-like cupins"/>
    <property type="match status" value="1"/>
</dbReference>
<evidence type="ECO:0000313" key="5">
    <source>
        <dbReference type="EMBL" id="PRD46288.1"/>
    </source>
</evidence>
<comment type="caution">
    <text evidence="5">The sequence shown here is derived from an EMBL/GenBank/DDBJ whole genome shotgun (WGS) entry which is preliminary data.</text>
</comment>
<keyword evidence="1" id="KW-0805">Transcription regulation</keyword>
<reference evidence="5 6" key="1">
    <citation type="submission" date="2018-02" db="EMBL/GenBank/DDBJ databases">
        <title>The draft genome of Sphingobacterium sp. 5JN-11.</title>
        <authorList>
            <person name="Liu L."/>
            <person name="Li L."/>
            <person name="Liang L."/>
            <person name="Zhang X."/>
            <person name="Wang T."/>
        </authorList>
    </citation>
    <scope>NUCLEOTIDE SEQUENCE [LARGE SCALE GENOMIC DNA]</scope>
    <source>
        <strain evidence="5 6">5JN-11</strain>
    </source>
</reference>
<feature type="domain" description="HTH araC/xylS-type" evidence="4">
    <location>
        <begin position="184"/>
        <end position="282"/>
    </location>
</feature>
<evidence type="ECO:0000256" key="1">
    <source>
        <dbReference type="ARBA" id="ARBA00023015"/>
    </source>
</evidence>
<dbReference type="InterPro" id="IPR018062">
    <property type="entry name" value="HTH_AraC-typ_CS"/>
</dbReference>
<evidence type="ECO:0000259" key="4">
    <source>
        <dbReference type="PROSITE" id="PS01124"/>
    </source>
</evidence>
<accession>A0A2S9J0K9</accession>
<dbReference type="PROSITE" id="PS01124">
    <property type="entry name" value="HTH_ARAC_FAMILY_2"/>
    <property type="match status" value="1"/>
</dbReference>
<dbReference type="RefSeq" id="WP_105718021.1">
    <property type="nucleotide sequence ID" value="NZ_PVBQ01000015.1"/>
</dbReference>
<name>A0A2S9J0K9_9SPHI</name>
<dbReference type="InterPro" id="IPR009057">
    <property type="entry name" value="Homeodomain-like_sf"/>
</dbReference>
<dbReference type="InterPro" id="IPR018060">
    <property type="entry name" value="HTH_AraC"/>
</dbReference>
<dbReference type="AlphaFoldDB" id="A0A2S9J0K9"/>
<dbReference type="SUPFAM" id="SSF46689">
    <property type="entry name" value="Homeodomain-like"/>
    <property type="match status" value="2"/>
</dbReference>
<dbReference type="OrthoDB" id="9787988at2"/>
<dbReference type="PANTHER" id="PTHR43280">
    <property type="entry name" value="ARAC-FAMILY TRANSCRIPTIONAL REGULATOR"/>
    <property type="match status" value="1"/>
</dbReference>
<dbReference type="InterPro" id="IPR014710">
    <property type="entry name" value="RmlC-like_jellyroll"/>
</dbReference>
<dbReference type="PANTHER" id="PTHR43280:SF27">
    <property type="entry name" value="TRANSCRIPTIONAL REGULATOR MTLR"/>
    <property type="match status" value="1"/>
</dbReference>
<proteinExistence type="predicted"/>
<dbReference type="EMBL" id="PVBQ01000015">
    <property type="protein sequence ID" value="PRD46288.1"/>
    <property type="molecule type" value="Genomic_DNA"/>
</dbReference>
<protein>
    <submittedName>
        <fullName evidence="5">AraC family transcriptional regulator</fullName>
    </submittedName>
</protein>
<dbReference type="GO" id="GO:0003700">
    <property type="term" value="F:DNA-binding transcription factor activity"/>
    <property type="evidence" value="ECO:0007669"/>
    <property type="project" value="InterPro"/>
</dbReference>